<dbReference type="InterPro" id="IPR005615">
    <property type="entry name" value="Glutathione_synthase"/>
</dbReference>
<organism evidence="2 3">
    <name type="scientific">Perkinsus olseni</name>
    <name type="common">Perkinsus atlanticus</name>
    <dbReference type="NCBI Taxonomy" id="32597"/>
    <lineage>
        <taxon>Eukaryota</taxon>
        <taxon>Sar</taxon>
        <taxon>Alveolata</taxon>
        <taxon>Perkinsozoa</taxon>
        <taxon>Perkinsea</taxon>
        <taxon>Perkinsida</taxon>
        <taxon>Perkinsidae</taxon>
        <taxon>Perkinsus</taxon>
    </lineage>
</organism>
<dbReference type="OMA" id="TACHRRT"/>
<dbReference type="Gene3D" id="3.40.50.1760">
    <property type="entry name" value="Glutathione synthase, substrate-binding domain superfamily, eukaryotic"/>
    <property type="match status" value="1"/>
</dbReference>
<comment type="caution">
    <text evidence="2">The sequence shown here is derived from an EMBL/GenBank/DDBJ whole genome shotgun (WGS) entry which is preliminary data.</text>
</comment>
<evidence type="ECO:0000259" key="1">
    <source>
        <dbReference type="Pfam" id="PF03199"/>
    </source>
</evidence>
<protein>
    <recommendedName>
        <fullName evidence="1">Glutathione synthase substrate-binding domain-containing protein</fullName>
    </recommendedName>
</protein>
<dbReference type="Proteomes" id="UP000553632">
    <property type="component" value="Unassembled WGS sequence"/>
</dbReference>
<dbReference type="GO" id="GO:0005524">
    <property type="term" value="F:ATP binding"/>
    <property type="evidence" value="ECO:0007669"/>
    <property type="project" value="InterPro"/>
</dbReference>
<dbReference type="PANTHER" id="PTHR11130:SF0">
    <property type="entry name" value="GLUTATHIONE SYNTHETASE"/>
    <property type="match status" value="1"/>
</dbReference>
<dbReference type="SUPFAM" id="SSF52440">
    <property type="entry name" value="PreATP-grasp domain"/>
    <property type="match status" value="1"/>
</dbReference>
<gene>
    <name evidence="2" type="ORF">FOZ63_001732</name>
</gene>
<dbReference type="Pfam" id="PF03199">
    <property type="entry name" value="GSH_synthase"/>
    <property type="match status" value="1"/>
</dbReference>
<accession>A0A7J6SXL8</accession>
<keyword evidence="3" id="KW-1185">Reference proteome</keyword>
<dbReference type="InterPro" id="IPR016185">
    <property type="entry name" value="PreATP-grasp_dom_sf"/>
</dbReference>
<dbReference type="GO" id="GO:0005829">
    <property type="term" value="C:cytosol"/>
    <property type="evidence" value="ECO:0007669"/>
    <property type="project" value="TreeGrafter"/>
</dbReference>
<dbReference type="EMBL" id="JABANO010015078">
    <property type="protein sequence ID" value="KAF4737487.1"/>
    <property type="molecule type" value="Genomic_DNA"/>
</dbReference>
<feature type="domain" description="Glutathione synthase substrate-binding" evidence="1">
    <location>
        <begin position="13"/>
        <end position="115"/>
    </location>
</feature>
<name>A0A7J6SXL8_PEROL</name>
<sequence>MNAKSGTAAGSGLIEAALLVNHALACHRRTVEELMRDVQVDEQSRVVRLVSRLDPTRTVEVALVYYESPGYDFDGIIPKGPYGKEMQSSDEAAWTVRRTLEESLAVTSPSIPLQLLGQPELQLLWRGDEGLRSALRFDEHSPEDLSKCLAVLQDSSPGPPVPTRMPCAAIAVEVSSKEGRVVSKVVEDTECTVGIFSCLVMNRTEVAFDRTAGHVLRTFGHGLSEQPLIDTALLTPGDITENGSDSVVE</sequence>
<reference evidence="2 3" key="1">
    <citation type="submission" date="2020-04" db="EMBL/GenBank/DDBJ databases">
        <title>Perkinsus olseni comparative genomics.</title>
        <authorList>
            <person name="Bogema D.R."/>
        </authorList>
    </citation>
    <scope>NUCLEOTIDE SEQUENCE [LARGE SCALE GENOMIC DNA]</scope>
    <source>
        <strain evidence="2 3">ATCC PRA-207</strain>
    </source>
</reference>
<proteinExistence type="predicted"/>
<dbReference type="InterPro" id="IPR004887">
    <property type="entry name" value="GSH_synth_subst-bd"/>
</dbReference>
<dbReference type="GO" id="GO:0043295">
    <property type="term" value="F:glutathione binding"/>
    <property type="evidence" value="ECO:0007669"/>
    <property type="project" value="TreeGrafter"/>
</dbReference>
<dbReference type="InterPro" id="IPR037013">
    <property type="entry name" value="GSH-S_sub-bd_sf"/>
</dbReference>
<evidence type="ECO:0000313" key="3">
    <source>
        <dbReference type="Proteomes" id="UP000553632"/>
    </source>
</evidence>
<dbReference type="PANTHER" id="PTHR11130">
    <property type="entry name" value="GLUTATHIONE SYNTHETASE"/>
    <property type="match status" value="1"/>
</dbReference>
<dbReference type="GO" id="GO:0004363">
    <property type="term" value="F:glutathione synthase activity"/>
    <property type="evidence" value="ECO:0007669"/>
    <property type="project" value="InterPro"/>
</dbReference>
<evidence type="ECO:0000313" key="2">
    <source>
        <dbReference type="EMBL" id="KAF4737487.1"/>
    </source>
</evidence>
<dbReference type="AlphaFoldDB" id="A0A7J6SXL8"/>